<name>A0A1Q5Q5S2_9ACTO</name>
<protein>
    <submittedName>
        <fullName evidence="1">Uncharacterized protein</fullName>
    </submittedName>
</protein>
<dbReference type="EMBL" id="MQVR01000001">
    <property type="protein sequence ID" value="OKL55178.1"/>
    <property type="molecule type" value="Genomic_DNA"/>
</dbReference>
<dbReference type="AlphaFoldDB" id="A0A1Q5Q5S2"/>
<organism evidence="1 2">
    <name type="scientific">Bowdeniella nasicola</name>
    <dbReference type="NCBI Taxonomy" id="208480"/>
    <lineage>
        <taxon>Bacteria</taxon>
        <taxon>Bacillati</taxon>
        <taxon>Actinomycetota</taxon>
        <taxon>Actinomycetes</taxon>
        <taxon>Actinomycetales</taxon>
        <taxon>Actinomycetaceae</taxon>
        <taxon>Bowdeniella</taxon>
    </lineage>
</organism>
<accession>A0A1Q5Q5S2</accession>
<dbReference type="Proteomes" id="UP000185628">
    <property type="component" value="Unassembled WGS sequence"/>
</dbReference>
<evidence type="ECO:0000313" key="2">
    <source>
        <dbReference type="Proteomes" id="UP000185628"/>
    </source>
</evidence>
<gene>
    <name evidence="1" type="ORF">BSZ39_00300</name>
</gene>
<reference evidence="2" key="1">
    <citation type="submission" date="2016-12" db="EMBL/GenBank/DDBJ databases">
        <authorList>
            <person name="Meng X."/>
        </authorList>
    </citation>
    <scope>NUCLEOTIDE SEQUENCE [LARGE SCALE GENOMIC DNA]</scope>
    <source>
        <strain evidence="2">DSM 19116</strain>
    </source>
</reference>
<keyword evidence="2" id="KW-1185">Reference proteome</keyword>
<proteinExistence type="predicted"/>
<comment type="caution">
    <text evidence="1">The sequence shown here is derived from an EMBL/GenBank/DDBJ whole genome shotgun (WGS) entry which is preliminary data.</text>
</comment>
<evidence type="ECO:0000313" key="1">
    <source>
        <dbReference type="EMBL" id="OKL55178.1"/>
    </source>
</evidence>
<sequence length="152" mass="17480">MVSISKHPQEAADAWRAAVHMETYPTGQKKYIGDGWVSIRVNDQELVPTDAWFNTDEFWDAIDLLFQDFMDVGEAFDELTWLPLKLALRRTGQTAIFTVDSLSTEIEPISFLPSVIGGMDAFYRWNTEYNEAHYPVDMIEELHDAASRLPYQ</sequence>